<dbReference type="Pfam" id="PF00069">
    <property type="entry name" value="Pkinase"/>
    <property type="match status" value="2"/>
</dbReference>
<evidence type="ECO:0000256" key="1">
    <source>
        <dbReference type="ARBA" id="ARBA00012513"/>
    </source>
</evidence>
<dbReference type="GO" id="GO:0005524">
    <property type="term" value="F:ATP binding"/>
    <property type="evidence" value="ECO:0007669"/>
    <property type="project" value="UniProtKB-KW"/>
</dbReference>
<organism evidence="7 8">
    <name type="scientific">Bradymonas sediminis</name>
    <dbReference type="NCBI Taxonomy" id="1548548"/>
    <lineage>
        <taxon>Bacteria</taxon>
        <taxon>Deltaproteobacteria</taxon>
        <taxon>Bradymonadales</taxon>
        <taxon>Bradymonadaceae</taxon>
        <taxon>Bradymonas</taxon>
    </lineage>
</organism>
<keyword evidence="4" id="KW-0418">Kinase</keyword>
<evidence type="ECO:0000313" key="8">
    <source>
        <dbReference type="Proteomes" id="UP000249799"/>
    </source>
</evidence>
<dbReference type="SUPFAM" id="SSF56112">
    <property type="entry name" value="Protein kinase-like (PK-like)"/>
    <property type="match status" value="1"/>
</dbReference>
<dbReference type="PRINTS" id="PR00830">
    <property type="entry name" value="ENDOLAPTASE"/>
</dbReference>
<name>A0A2Z4FMU5_9DELT</name>
<keyword evidence="5" id="KW-0067">ATP-binding</keyword>
<keyword evidence="2" id="KW-0808">Transferase</keyword>
<sequence length="1428" mass="159306">MTSSSDSQNTDQPAPEAPSDPFSTVSPRYRFLRVIGDGLMGEVFEMLDAQTQESVAARLITHALPREPQKFTRTLDSLSRIEHPHLVRFVENIERDGLHYVVSEFAPGVDLMTYLRQPPTAEELVALEQREDIADAGITDTHEAAHTGPIEIAVDYDAEQDAAPVEAGEHTPAPSADADANDPSDAPHTSPESTLDTPDSEPSLDLSDLISQEFTAPAGTGLGEESASEIVESLVEDSPANRQDTLMLVLLRLDRILPQIIDALEYLHRFKKHHGDLKPANILVDHAGRCMLVDYGIVQELRMRKEGETDAPASVQPGESGEDANRANAVFGPPSDAALAASFAYRAPESLDFDETEVAGPPADLYALGCVLFEAVSNRQVFYGSAAEIRDQQLNADPPPISEVEPYCPATWADVIHGLLAKDPRRRASLNEVRSLLEHSESYAIDIPASALPARDLFLGRTEVIDSILKRFKNNYHQKRLGVSILEGPPGIGKTAVSQAVSYLLSRRGWLVLSGKCYNRESLIYQGWDEIAAQLAKIFEDLPAELRQKIDRCRRRSATLFPVLRLPGDEPVGQMSRLDAIDNFRSLLRRVATQRPILLLIDDLQWASWDTTSLLLDLIGDPKGLSCMVLGTWTLDANAKPNAPAHPMIAGLESAPAHVNWVELGGFSRDDAREYVLSAGEHLSLDEQQCILERGELNPLLLEELIYETRHSPSTLDEHEYEDEPQETDAAKKSTTGPQPVTERPLLDHLISERLDALSRRNRFVLELLSVASIPLSSAIISTILDDEFDTTDLPGENSAMDALDHLMGTRFVEPVRSHQWNVTYSVIHNSHRKLILDQLRDQRYAHLCKCIAEGIRRCWPSAEELRFEYLLRAGLNREAADSAMRATAEAERRFAYNRAAKLWRWLTENAQYTSLSPSTNPQVEHARLERLAHRYEHAHNLFHAIAENTPSGLRRAGFYCDEFEACVRAAHHAHARLALSNALANFDEGILPGGAFAHLSLLKDRARLTTSRWSENVGDSKVDAANDAQQLRAQIYSMVLDLHDLLMPADIAAMRTRLALLASETKDARIRGLDRLYMARHASLSGSTGRNRRVERWLNEAADLFAMAQDNQLRGLCEIFRVDHHRLHGEFDRAEEHLEAAAKFFRNAHLPELRQRYRLRLSYARLLGERGNLKDANFSARQAMHFWRGDRYVMLRVYQILLPNALLAGRTQRAEALLDACARLISDVPSSLTRVWLARMDAQLNIALGRAEVSVGHLDVLAEEMHASGLIKDKGAAAMLHLTLGQSLAALAERERSLIHNRRTDTLERLSTAVRALHAQRRTLPPAMRAEAARLRCRYYMLRDNPKKGLRILENAVSRLTGYPNPIEWAKCLEARAQLLDTLESSKAPALAAQAMDSYARFGAHIPLFLEGWPLATHLTKRSADPG</sequence>
<dbReference type="Gene3D" id="3.40.50.300">
    <property type="entry name" value="P-loop containing nucleotide triphosphate hydrolases"/>
    <property type="match status" value="1"/>
</dbReference>
<proteinExistence type="predicted"/>
<dbReference type="InterPro" id="IPR050660">
    <property type="entry name" value="NEK_Ser/Thr_kinase"/>
</dbReference>
<reference evidence="7 8" key="1">
    <citation type="submission" date="2018-06" db="EMBL/GenBank/DDBJ databases">
        <title>Lujinxingia sediminis gen. nov. sp. nov., a new facultative anaerobic member of the class Deltaproteobacteria, and proposal of Lujinxingaceae fam. nov.</title>
        <authorList>
            <person name="Guo L.-Y."/>
            <person name="Li C.-M."/>
            <person name="Wang S."/>
            <person name="Du Z.-J."/>
        </authorList>
    </citation>
    <scope>NUCLEOTIDE SEQUENCE [LARGE SCALE GENOMIC DNA]</scope>
    <source>
        <strain evidence="7 8">FA350</strain>
    </source>
</reference>
<dbReference type="InterPro" id="IPR027417">
    <property type="entry name" value="P-loop_NTPase"/>
</dbReference>
<evidence type="ECO:0000256" key="6">
    <source>
        <dbReference type="SAM" id="MobiDB-lite"/>
    </source>
</evidence>
<evidence type="ECO:0000313" key="7">
    <source>
        <dbReference type="EMBL" id="AWV90160.1"/>
    </source>
</evidence>
<dbReference type="Pfam" id="PF13191">
    <property type="entry name" value="AAA_16"/>
    <property type="match status" value="1"/>
</dbReference>
<dbReference type="SUPFAM" id="SSF52540">
    <property type="entry name" value="P-loop containing nucleoside triphosphate hydrolases"/>
    <property type="match status" value="1"/>
</dbReference>
<dbReference type="SMART" id="SM00220">
    <property type="entry name" value="S_TKc"/>
    <property type="match status" value="1"/>
</dbReference>
<protein>
    <recommendedName>
        <fullName evidence="1">non-specific serine/threonine protein kinase</fullName>
        <ecNumber evidence="1">2.7.11.1</ecNumber>
    </recommendedName>
</protein>
<dbReference type="EMBL" id="CP030032">
    <property type="protein sequence ID" value="AWV90160.1"/>
    <property type="molecule type" value="Genomic_DNA"/>
</dbReference>
<dbReference type="EC" id="2.7.11.1" evidence="1"/>
<keyword evidence="3" id="KW-0547">Nucleotide-binding</keyword>
<dbReference type="InterPro" id="IPR011009">
    <property type="entry name" value="Kinase-like_dom_sf"/>
</dbReference>
<gene>
    <name evidence="7" type="ORF">DN745_12780</name>
</gene>
<dbReference type="PANTHER" id="PTHR43671">
    <property type="entry name" value="SERINE/THREONINE-PROTEIN KINASE NEK"/>
    <property type="match status" value="1"/>
</dbReference>
<dbReference type="PROSITE" id="PS50011">
    <property type="entry name" value="PROTEIN_KINASE_DOM"/>
    <property type="match status" value="1"/>
</dbReference>
<dbReference type="OrthoDB" id="5476154at2"/>
<evidence type="ECO:0000256" key="2">
    <source>
        <dbReference type="ARBA" id="ARBA00022679"/>
    </source>
</evidence>
<dbReference type="RefSeq" id="WP_111335387.1">
    <property type="nucleotide sequence ID" value="NZ_CP030032.1"/>
</dbReference>
<accession>A0A2Z4FMU5</accession>
<feature type="compositionally biased region" description="Polar residues" evidence="6">
    <location>
        <begin position="1"/>
        <end position="12"/>
    </location>
</feature>
<evidence type="ECO:0000256" key="3">
    <source>
        <dbReference type="ARBA" id="ARBA00022741"/>
    </source>
</evidence>
<dbReference type="Proteomes" id="UP000249799">
    <property type="component" value="Chromosome"/>
</dbReference>
<dbReference type="KEGG" id="bsed:DN745_12780"/>
<feature type="region of interest" description="Disordered" evidence="6">
    <location>
        <begin position="1"/>
        <end position="23"/>
    </location>
</feature>
<evidence type="ECO:0000256" key="5">
    <source>
        <dbReference type="ARBA" id="ARBA00022840"/>
    </source>
</evidence>
<feature type="region of interest" description="Disordered" evidence="6">
    <location>
        <begin position="162"/>
        <end position="205"/>
    </location>
</feature>
<evidence type="ECO:0000256" key="4">
    <source>
        <dbReference type="ARBA" id="ARBA00022777"/>
    </source>
</evidence>
<dbReference type="PANTHER" id="PTHR43671:SF13">
    <property type="entry name" value="SERINE_THREONINE-PROTEIN KINASE NEK2"/>
    <property type="match status" value="1"/>
</dbReference>
<dbReference type="GO" id="GO:0004674">
    <property type="term" value="F:protein serine/threonine kinase activity"/>
    <property type="evidence" value="ECO:0007669"/>
    <property type="project" value="UniProtKB-EC"/>
</dbReference>
<dbReference type="InterPro" id="IPR041664">
    <property type="entry name" value="AAA_16"/>
</dbReference>
<feature type="region of interest" description="Disordered" evidence="6">
    <location>
        <begin position="713"/>
        <end position="743"/>
    </location>
</feature>
<dbReference type="Gene3D" id="1.10.510.10">
    <property type="entry name" value="Transferase(Phosphotransferase) domain 1"/>
    <property type="match status" value="2"/>
</dbReference>
<dbReference type="InterPro" id="IPR000719">
    <property type="entry name" value="Prot_kinase_dom"/>
</dbReference>
<keyword evidence="8" id="KW-1185">Reference proteome</keyword>
<feature type="compositionally biased region" description="Low complexity" evidence="6">
    <location>
        <begin position="172"/>
        <end position="187"/>
    </location>
</feature>